<comment type="caution">
    <text evidence="1">The sequence shown here is derived from an EMBL/GenBank/DDBJ whole genome shotgun (WGS) entry which is preliminary data.</text>
</comment>
<protein>
    <submittedName>
        <fullName evidence="1">Uncharacterized protein</fullName>
    </submittedName>
</protein>
<proteinExistence type="predicted"/>
<gene>
    <name evidence="1" type="ORF">BLA29_015328</name>
</gene>
<evidence type="ECO:0000313" key="2">
    <source>
        <dbReference type="Proteomes" id="UP000194236"/>
    </source>
</evidence>
<organism evidence="1 2">
    <name type="scientific">Euroglyphus maynei</name>
    <name type="common">Mayne's house dust mite</name>
    <dbReference type="NCBI Taxonomy" id="6958"/>
    <lineage>
        <taxon>Eukaryota</taxon>
        <taxon>Metazoa</taxon>
        <taxon>Ecdysozoa</taxon>
        <taxon>Arthropoda</taxon>
        <taxon>Chelicerata</taxon>
        <taxon>Arachnida</taxon>
        <taxon>Acari</taxon>
        <taxon>Acariformes</taxon>
        <taxon>Sarcoptiformes</taxon>
        <taxon>Astigmata</taxon>
        <taxon>Psoroptidia</taxon>
        <taxon>Analgoidea</taxon>
        <taxon>Pyroglyphidae</taxon>
        <taxon>Pyroglyphinae</taxon>
        <taxon>Euroglyphus</taxon>
    </lineage>
</organism>
<dbReference type="Proteomes" id="UP000194236">
    <property type="component" value="Unassembled WGS sequence"/>
</dbReference>
<sequence>MLHIEPMLMK</sequence>
<reference evidence="1 2" key="1">
    <citation type="submission" date="2017-03" db="EMBL/GenBank/DDBJ databases">
        <title>Genome Survey of Euroglyphus maynei.</title>
        <authorList>
            <person name="Arlian L.G."/>
            <person name="Morgan M.S."/>
            <person name="Rider S.D."/>
        </authorList>
    </citation>
    <scope>NUCLEOTIDE SEQUENCE [LARGE SCALE GENOMIC DNA]</scope>
    <source>
        <strain evidence="1">Arlian Lab</strain>
        <tissue evidence="1">Whole body</tissue>
    </source>
</reference>
<accession>A0A1Y3APU5</accession>
<dbReference type="EMBL" id="MUJZ01065589">
    <property type="protein sequence ID" value="OTF70471.1"/>
    <property type="molecule type" value="Genomic_DNA"/>
</dbReference>
<keyword evidence="2" id="KW-1185">Reference proteome</keyword>
<evidence type="ECO:0000313" key="1">
    <source>
        <dbReference type="EMBL" id="OTF70471.1"/>
    </source>
</evidence>
<name>A0A1Y3APU5_EURMA</name>